<dbReference type="Pfam" id="PF00903">
    <property type="entry name" value="Glyoxalase"/>
    <property type="match status" value="1"/>
</dbReference>
<dbReference type="AlphaFoldDB" id="A0A344L2S6"/>
<evidence type="ECO:0000313" key="3">
    <source>
        <dbReference type="Proteomes" id="UP000250434"/>
    </source>
</evidence>
<evidence type="ECO:0000313" key="2">
    <source>
        <dbReference type="EMBL" id="AXB42350.1"/>
    </source>
</evidence>
<dbReference type="CDD" id="cd06587">
    <property type="entry name" value="VOC"/>
    <property type="match status" value="1"/>
</dbReference>
<accession>A0A344L2S6</accession>
<dbReference type="PROSITE" id="PS51819">
    <property type="entry name" value="VOC"/>
    <property type="match status" value="1"/>
</dbReference>
<dbReference type="KEGG" id="aab:A4R43_07270"/>
<dbReference type="InterPro" id="IPR029068">
    <property type="entry name" value="Glyas_Bleomycin-R_OHBP_Dase"/>
</dbReference>
<gene>
    <name evidence="2" type="ORF">A4R43_07270</name>
</gene>
<dbReference type="OrthoDB" id="2453533at2"/>
<sequence length="110" mass="12063">MAITRMLAQATVTDLEQAVSWYTRLFGREPDARPMDGLVEWHLAATFGVQVWAEPDRAGRGTIVLDEADLGTRAAELDRAGIEHDGPEQATSSRILRLADPDGNRIVFTG</sequence>
<feature type="domain" description="VOC" evidence="1">
    <location>
        <begin position="2"/>
        <end position="110"/>
    </location>
</feature>
<dbReference type="InterPro" id="IPR004360">
    <property type="entry name" value="Glyas_Fos-R_dOase_dom"/>
</dbReference>
<name>A0A344L2S6_9PSEU</name>
<protein>
    <submittedName>
        <fullName evidence="2">Glyoxalase</fullName>
    </submittedName>
</protein>
<dbReference type="InterPro" id="IPR037523">
    <property type="entry name" value="VOC_core"/>
</dbReference>
<organism evidence="2 3">
    <name type="scientific">Amycolatopsis albispora</name>
    <dbReference type="NCBI Taxonomy" id="1804986"/>
    <lineage>
        <taxon>Bacteria</taxon>
        <taxon>Bacillati</taxon>
        <taxon>Actinomycetota</taxon>
        <taxon>Actinomycetes</taxon>
        <taxon>Pseudonocardiales</taxon>
        <taxon>Pseudonocardiaceae</taxon>
        <taxon>Amycolatopsis</taxon>
    </lineage>
</organism>
<reference evidence="2 3" key="1">
    <citation type="submission" date="2016-04" db="EMBL/GenBank/DDBJ databases">
        <title>Complete genome sequence and analysis of deep-sea sediment isolate, Amycolatopsis sp. WP1.</title>
        <authorList>
            <person name="Wang H."/>
            <person name="Chen S."/>
            <person name="Wu Q."/>
        </authorList>
    </citation>
    <scope>NUCLEOTIDE SEQUENCE [LARGE SCALE GENOMIC DNA]</scope>
    <source>
        <strain evidence="2 3">WP1</strain>
    </source>
</reference>
<dbReference type="SUPFAM" id="SSF54593">
    <property type="entry name" value="Glyoxalase/Bleomycin resistance protein/Dihydroxybiphenyl dioxygenase"/>
    <property type="match status" value="1"/>
</dbReference>
<dbReference type="RefSeq" id="WP_113691624.1">
    <property type="nucleotide sequence ID" value="NZ_CP015163.1"/>
</dbReference>
<evidence type="ECO:0000259" key="1">
    <source>
        <dbReference type="PROSITE" id="PS51819"/>
    </source>
</evidence>
<dbReference type="Proteomes" id="UP000250434">
    <property type="component" value="Chromosome"/>
</dbReference>
<proteinExistence type="predicted"/>
<dbReference type="EMBL" id="CP015163">
    <property type="protein sequence ID" value="AXB42350.1"/>
    <property type="molecule type" value="Genomic_DNA"/>
</dbReference>
<dbReference type="Gene3D" id="3.10.180.10">
    <property type="entry name" value="2,3-Dihydroxybiphenyl 1,2-Dioxygenase, domain 1"/>
    <property type="match status" value="1"/>
</dbReference>
<keyword evidence="3" id="KW-1185">Reference proteome</keyword>